<name>A0A133V7F6_9EURY</name>
<dbReference type="SMART" id="SM00998">
    <property type="entry name" value="ADSL_C"/>
    <property type="match status" value="1"/>
</dbReference>
<dbReference type="Pfam" id="PF00206">
    <property type="entry name" value="Lyase_1"/>
    <property type="match status" value="1"/>
</dbReference>
<dbReference type="Pfam" id="PF10397">
    <property type="entry name" value="ADSL_C"/>
    <property type="match status" value="1"/>
</dbReference>
<comment type="similarity">
    <text evidence="3 14">Belongs to the lyase 1 family. Adenylosuccinate lyase subfamily.</text>
</comment>
<feature type="coiled-coil region" evidence="15">
    <location>
        <begin position="335"/>
        <end position="362"/>
    </location>
</feature>
<dbReference type="Proteomes" id="UP000070035">
    <property type="component" value="Unassembled WGS sequence"/>
</dbReference>
<keyword evidence="8 14" id="KW-0456">Lyase</keyword>
<evidence type="ECO:0000256" key="10">
    <source>
        <dbReference type="ARBA" id="ARBA00025012"/>
    </source>
</evidence>
<dbReference type="GO" id="GO:0070626">
    <property type="term" value="F:(S)-2-(5-amino-1-(5-phospho-D-ribosyl)imidazole-4-carboxamido) succinate lyase (fumarate-forming) activity"/>
    <property type="evidence" value="ECO:0007669"/>
    <property type="project" value="TreeGrafter"/>
</dbReference>
<dbReference type="AlphaFoldDB" id="A0A133V7F6"/>
<comment type="catalytic activity">
    <reaction evidence="12">
        <text>N(6)-(1,2-dicarboxyethyl)-AMP = fumarate + AMP</text>
        <dbReference type="Rhea" id="RHEA:16853"/>
        <dbReference type="ChEBI" id="CHEBI:29806"/>
        <dbReference type="ChEBI" id="CHEBI:57567"/>
        <dbReference type="ChEBI" id="CHEBI:456215"/>
        <dbReference type="EC" id="4.3.2.2"/>
    </reaction>
    <physiologicalReaction direction="left-to-right" evidence="12">
        <dbReference type="Rhea" id="RHEA:16854"/>
    </physiologicalReaction>
</comment>
<dbReference type="InterPro" id="IPR022761">
    <property type="entry name" value="Fumarate_lyase_N"/>
</dbReference>
<dbReference type="CDD" id="cd01360">
    <property type="entry name" value="Adenylsuccinate_lyase_1"/>
    <property type="match status" value="1"/>
</dbReference>
<accession>A0A133V7F6</accession>
<dbReference type="InterPro" id="IPR024083">
    <property type="entry name" value="Fumarase/histidase_N"/>
</dbReference>
<comment type="subunit">
    <text evidence="4">Homotetramer. Residues from neighboring subunits contribute catalytic and substrate-binding residues to each active site.</text>
</comment>
<evidence type="ECO:0000256" key="3">
    <source>
        <dbReference type="ARBA" id="ARBA00008273"/>
    </source>
</evidence>
<evidence type="ECO:0000256" key="15">
    <source>
        <dbReference type="SAM" id="Coils"/>
    </source>
</evidence>
<proteinExistence type="inferred from homology"/>
<dbReference type="GO" id="GO:0006189">
    <property type="term" value="P:'de novo' IMP biosynthetic process"/>
    <property type="evidence" value="ECO:0007669"/>
    <property type="project" value="UniProtKB-UniPathway"/>
</dbReference>
<dbReference type="EC" id="4.3.2.2" evidence="5 13"/>
<dbReference type="PROSITE" id="PS00163">
    <property type="entry name" value="FUMARATE_LYASES"/>
    <property type="match status" value="1"/>
</dbReference>
<evidence type="ECO:0000256" key="4">
    <source>
        <dbReference type="ARBA" id="ARBA00011668"/>
    </source>
</evidence>
<sequence length="449" mass="50543">MPVHPIENRYGSDEMRAVFEEETRFQRMLDVEGALAKALAAEEMIPKTHGQKIARKAKIKHVPVKKIRKLEEKTGHETMALVLALAEVSGTGSRSVHFGATSNDILDTAMALQFRDALEVLEKRMRDLLEVMIKQAKENVDTVIVGRTHGQHAVPTTLGMKFAIWASEMGRNLKRLEEVKSRVLVGQMTGAVGTGAAWGEKASKIQKRVMEELELESVEISNQVIQRDRFAELISFLGLLGGTLAKVGREIRNLQRTEISEVSEPFGEEQVGSSTMPHKRNPIKSERVCGLARVLRANVQAGLENMVIEHERDLTNSSCERVLLPESFLIIDQMFLDQKEVLENLRIRAKRMEQNLKLTQGLNMAEAVMIEVTRRGMDRQKAHKALRECTSYALREGVSLSSALQQNGEILEHISKEEIRDLLDPKKYLGNAKSTVKKVIKNLEKIQEE</sequence>
<dbReference type="Gene3D" id="1.20.200.10">
    <property type="entry name" value="Fumarase/aspartase (Central domain)"/>
    <property type="match status" value="1"/>
</dbReference>
<evidence type="ECO:0000256" key="5">
    <source>
        <dbReference type="ARBA" id="ARBA00012339"/>
    </source>
</evidence>
<reference evidence="17 18" key="1">
    <citation type="journal article" date="2016" name="Sci. Rep.">
        <title>Metabolic traits of an uncultured archaeal lineage -MSBL1- from brine pools of the Red Sea.</title>
        <authorList>
            <person name="Mwirichia R."/>
            <person name="Alam I."/>
            <person name="Rashid M."/>
            <person name="Vinu M."/>
            <person name="Ba-Alawi W."/>
            <person name="Anthony Kamau A."/>
            <person name="Kamanda Ngugi D."/>
            <person name="Goker M."/>
            <person name="Klenk H.P."/>
            <person name="Bajic V."/>
            <person name="Stingl U."/>
        </authorList>
    </citation>
    <scope>NUCLEOTIDE SEQUENCE [LARGE SCALE GENOMIC DNA]</scope>
    <source>
        <strain evidence="17">SCGC-AAA261F17</strain>
    </source>
</reference>
<keyword evidence="18" id="KW-1185">Reference proteome</keyword>
<evidence type="ECO:0000256" key="12">
    <source>
        <dbReference type="ARBA" id="ARBA00049115"/>
    </source>
</evidence>
<keyword evidence="7 14" id="KW-0658">Purine biosynthesis</keyword>
<comment type="function">
    <text evidence="10">Catalyzes two reactions in de novo purine nucleotide biosynthesis. Catalyzes the breakdown of 5-aminoimidazole- (N-succinylocarboxamide) ribotide (SAICAR or 2-[5-amino-1-(5-phospho-beta-D-ribosyl)imidazole-4-carboxamido]succinate) to 5-aminoimidazole-4-carboxamide ribotide (AICAR or 5-amino-1-(5-phospho-beta-D-ribosyl)imidazole-4-carboxamide) and fumarate, and of adenylosuccinate (ADS or N(6)-(1,2-dicarboxyethyl)-AMP) to adenosine monophosphate (AMP) and fumarate.</text>
</comment>
<dbReference type="PRINTS" id="PR00145">
    <property type="entry name" value="ARGSUCLYASE"/>
</dbReference>
<evidence type="ECO:0000313" key="17">
    <source>
        <dbReference type="EMBL" id="KXB02337.1"/>
    </source>
</evidence>
<protein>
    <recommendedName>
        <fullName evidence="6 13">Adenylosuccinate lyase</fullName>
        <shortName evidence="14">ASL</shortName>
        <ecNumber evidence="5 13">4.3.2.2</ecNumber>
    </recommendedName>
    <alternativeName>
        <fullName evidence="11 14">Adenylosuccinase</fullName>
    </alternativeName>
</protein>
<dbReference type="InterPro" id="IPR008948">
    <property type="entry name" value="L-Aspartase-like"/>
</dbReference>
<evidence type="ECO:0000313" key="18">
    <source>
        <dbReference type="Proteomes" id="UP000070035"/>
    </source>
</evidence>
<evidence type="ECO:0000259" key="16">
    <source>
        <dbReference type="SMART" id="SM00998"/>
    </source>
</evidence>
<dbReference type="GO" id="GO:0004018">
    <property type="term" value="F:N6-(1,2-dicarboxyethyl)AMP AMP-lyase (fumarate-forming) activity"/>
    <property type="evidence" value="ECO:0007669"/>
    <property type="project" value="UniProtKB-UniRule"/>
</dbReference>
<dbReference type="UniPathway" id="UPA00075">
    <property type="reaction ID" value="UER00336"/>
</dbReference>
<dbReference type="SUPFAM" id="SSF48557">
    <property type="entry name" value="L-aspartase-like"/>
    <property type="match status" value="1"/>
</dbReference>
<evidence type="ECO:0000256" key="11">
    <source>
        <dbReference type="ARBA" id="ARBA00030717"/>
    </source>
</evidence>
<dbReference type="InterPro" id="IPR019468">
    <property type="entry name" value="AdenyloSucc_lyase_C"/>
</dbReference>
<feature type="domain" description="Adenylosuccinate lyase C-terminal" evidence="16">
    <location>
        <begin position="360"/>
        <end position="440"/>
    </location>
</feature>
<dbReference type="Gene3D" id="1.10.275.10">
    <property type="entry name" value="Fumarase/aspartase (N-terminal domain)"/>
    <property type="match status" value="1"/>
</dbReference>
<gene>
    <name evidence="17" type="ORF">AKJ44_00665</name>
</gene>
<evidence type="ECO:0000256" key="13">
    <source>
        <dbReference type="NCBIfam" id="TIGR00928"/>
    </source>
</evidence>
<evidence type="ECO:0000256" key="9">
    <source>
        <dbReference type="ARBA" id="ARBA00024477"/>
    </source>
</evidence>
<dbReference type="GO" id="GO:0044208">
    <property type="term" value="P:'de novo' AMP biosynthetic process"/>
    <property type="evidence" value="ECO:0007669"/>
    <property type="project" value="UniProtKB-UniPathway"/>
</dbReference>
<dbReference type="PANTHER" id="PTHR43172">
    <property type="entry name" value="ADENYLOSUCCINATE LYASE"/>
    <property type="match status" value="1"/>
</dbReference>
<dbReference type="EMBL" id="LHXY01000005">
    <property type="protein sequence ID" value="KXB02337.1"/>
    <property type="molecule type" value="Genomic_DNA"/>
</dbReference>
<dbReference type="UniPathway" id="UPA00074">
    <property type="reaction ID" value="UER00132"/>
</dbReference>
<evidence type="ECO:0000256" key="7">
    <source>
        <dbReference type="ARBA" id="ARBA00022755"/>
    </source>
</evidence>
<dbReference type="InterPro" id="IPR020557">
    <property type="entry name" value="Fumarate_lyase_CS"/>
</dbReference>
<comment type="pathway">
    <text evidence="1 14">Purine metabolism; IMP biosynthesis via de novo pathway; 5-amino-1-(5-phospho-D-ribosyl)imidazole-4-carboxamide from 5-amino-1-(5-phospho-D-ribosyl)imidazole-4-carboxylate: step 2/2.</text>
</comment>
<evidence type="ECO:0000256" key="14">
    <source>
        <dbReference type="RuleBase" id="RU361172"/>
    </source>
</evidence>
<comment type="pathway">
    <text evidence="2 14">Purine metabolism; AMP biosynthesis via de novo pathway; AMP from IMP: step 2/2.</text>
</comment>
<evidence type="ECO:0000256" key="6">
    <source>
        <dbReference type="ARBA" id="ARBA00017058"/>
    </source>
</evidence>
<dbReference type="InterPro" id="IPR000362">
    <property type="entry name" value="Fumarate_lyase_fam"/>
</dbReference>
<dbReference type="NCBIfam" id="TIGR00928">
    <property type="entry name" value="purB"/>
    <property type="match status" value="1"/>
</dbReference>
<evidence type="ECO:0000256" key="2">
    <source>
        <dbReference type="ARBA" id="ARBA00004734"/>
    </source>
</evidence>
<comment type="catalytic activity">
    <reaction evidence="9">
        <text>(2S)-2-[5-amino-1-(5-phospho-beta-D-ribosyl)imidazole-4-carboxamido]succinate = 5-amino-1-(5-phospho-beta-D-ribosyl)imidazole-4-carboxamide + fumarate</text>
        <dbReference type="Rhea" id="RHEA:23920"/>
        <dbReference type="ChEBI" id="CHEBI:29806"/>
        <dbReference type="ChEBI" id="CHEBI:58443"/>
        <dbReference type="ChEBI" id="CHEBI:58475"/>
        <dbReference type="EC" id="4.3.2.2"/>
    </reaction>
    <physiologicalReaction direction="left-to-right" evidence="9">
        <dbReference type="Rhea" id="RHEA:23921"/>
    </physiologicalReaction>
</comment>
<evidence type="ECO:0000256" key="8">
    <source>
        <dbReference type="ARBA" id="ARBA00023239"/>
    </source>
</evidence>
<comment type="caution">
    <text evidence="17">The sequence shown here is derived from an EMBL/GenBank/DDBJ whole genome shotgun (WGS) entry which is preliminary data.</text>
</comment>
<dbReference type="PANTHER" id="PTHR43172:SF1">
    <property type="entry name" value="ADENYLOSUCCINATE LYASE"/>
    <property type="match status" value="1"/>
</dbReference>
<evidence type="ECO:0000256" key="1">
    <source>
        <dbReference type="ARBA" id="ARBA00004706"/>
    </source>
</evidence>
<dbReference type="PRINTS" id="PR00149">
    <property type="entry name" value="FUMRATELYASE"/>
</dbReference>
<dbReference type="GO" id="GO:0005829">
    <property type="term" value="C:cytosol"/>
    <property type="evidence" value="ECO:0007669"/>
    <property type="project" value="TreeGrafter"/>
</dbReference>
<dbReference type="Gene3D" id="1.10.40.30">
    <property type="entry name" value="Fumarase/aspartase (C-terminal domain)"/>
    <property type="match status" value="1"/>
</dbReference>
<dbReference type="PATRIC" id="fig|1698274.3.peg.461"/>
<keyword evidence="15" id="KW-0175">Coiled coil</keyword>
<dbReference type="FunFam" id="1.20.200.10:FF:000008">
    <property type="entry name" value="Adenylosuccinate lyase"/>
    <property type="match status" value="1"/>
</dbReference>
<dbReference type="InterPro" id="IPR004769">
    <property type="entry name" value="Pur_lyase"/>
</dbReference>
<organism evidence="17 18">
    <name type="scientific">candidate division MSBL1 archaeon SCGC-AAA261F17</name>
    <dbReference type="NCBI Taxonomy" id="1698274"/>
    <lineage>
        <taxon>Archaea</taxon>
        <taxon>Methanobacteriati</taxon>
        <taxon>Methanobacteriota</taxon>
        <taxon>candidate division MSBL1</taxon>
    </lineage>
</organism>